<evidence type="ECO:0000313" key="1">
    <source>
        <dbReference type="EMBL" id="BDT56623.1"/>
    </source>
</evidence>
<dbReference type="RefSeq" id="WP_281911388.1">
    <property type="nucleotide sequence ID" value="NZ_AP026966.1"/>
</dbReference>
<protein>
    <submittedName>
        <fullName evidence="1">Uncharacterized protein</fullName>
    </submittedName>
</protein>
<name>A0ABM8C0D0_9BURK</name>
<accession>A0ABM8C0D0</accession>
<proteinExistence type="predicted"/>
<organism evidence="1 2">
    <name type="scientific">Massilia varians</name>
    <dbReference type="NCBI Taxonomy" id="457921"/>
    <lineage>
        <taxon>Bacteria</taxon>
        <taxon>Pseudomonadati</taxon>
        <taxon>Pseudomonadota</taxon>
        <taxon>Betaproteobacteria</taxon>
        <taxon>Burkholderiales</taxon>
        <taxon>Oxalobacteraceae</taxon>
        <taxon>Telluria group</taxon>
        <taxon>Massilia</taxon>
    </lineage>
</organism>
<dbReference type="Proteomes" id="UP001163336">
    <property type="component" value="Chromosome"/>
</dbReference>
<reference evidence="1" key="1">
    <citation type="submission" date="2022-11" db="EMBL/GenBank/DDBJ databases">
        <title>Isolation and characterization of PLA-degrading bacterium Massilia sp. from Antarctic soil.</title>
        <authorList>
            <person name="Sato K."/>
            <person name="Gomez-Fuentes C."/>
            <person name="Ahmad S.A."/>
            <person name="Zulkharnain A."/>
        </authorList>
    </citation>
    <scope>NUCLEOTIDE SEQUENCE</scope>
    <source>
        <strain evidence="1">N-3</strain>
    </source>
</reference>
<gene>
    <name evidence="1" type="ORF">MasN3_01170</name>
</gene>
<evidence type="ECO:0000313" key="2">
    <source>
        <dbReference type="Proteomes" id="UP001163336"/>
    </source>
</evidence>
<dbReference type="EMBL" id="AP026966">
    <property type="protein sequence ID" value="BDT56623.1"/>
    <property type="molecule type" value="Genomic_DNA"/>
</dbReference>
<sequence>MDAGANPGILNATTTLDGVPILSERFVEDANQLQLLRELKVVARKESEANFVD</sequence>
<keyword evidence="2" id="KW-1185">Reference proteome</keyword>